<sequence>MFFDLPRIAVIGGQSAGKSSLVEAVSGINVPRDSGTCTRCPMECTLSSSADSWSCSISLRKEFDPRGAKLDASATEDFGPVITDKSSVELWLRRAQAAILSPHRAHVEFLNKSHAELKALAIDDEGVILSFSKNIVHLDVKDPDVTDLSFVDLPGLIQNSDREIIQLVRDLVVHHIEASNTLILVTLPMSDDIENQQAALLANDADPTGERTIGVLTKPDTLARGATGLRQKWREILLGHSTKHKLKRGYYCVRLPDDDERARKVSRAESQRIASDFFASNAPWNEMPDEASRRFGIPGFVADISAVLVELIENNLPKLKESVDTLLKQCIEDIKALPVLSTLEPSTEIMLRVSRFCKAFTDGVYGEKDKQYVQNNRERYTHFKNDILMTTPDFRPFEASQATYHRNVSLVTSGTPPIDISDVAEVIRQSISWELPNHVPFDATQSLILRHTTLWDAPARCCFEDLAKNCASFLEGLLKVHFGPYVHLEAFIRTLARQEHERCRDEALKALEKVLSLERVPLYTQNIECLQAEASKWLSKYVGVRWPEDLPRISYADELNVMAKVQAYFQVAYKRFIDNVPLTIEHEINQTLASTLEGILFEAVVKGGDSQQLKDWVREDKVIADKRKFLEGRRARLVLIKEKVDAFQPHTI</sequence>
<evidence type="ECO:0000256" key="1">
    <source>
        <dbReference type="ARBA" id="ARBA00022741"/>
    </source>
</evidence>
<gene>
    <name evidence="5" type="ORF">K443DRAFT_111768</name>
</gene>
<dbReference type="SUPFAM" id="SSF52540">
    <property type="entry name" value="P-loop containing nucleoside triphosphate hydrolases"/>
    <property type="match status" value="1"/>
</dbReference>
<dbReference type="GO" id="GO:0005525">
    <property type="term" value="F:GTP binding"/>
    <property type="evidence" value="ECO:0007669"/>
    <property type="project" value="InterPro"/>
</dbReference>
<dbReference type="GO" id="GO:0008017">
    <property type="term" value="F:microtubule binding"/>
    <property type="evidence" value="ECO:0007669"/>
    <property type="project" value="TreeGrafter"/>
</dbReference>
<reference evidence="6" key="2">
    <citation type="submission" date="2015-01" db="EMBL/GenBank/DDBJ databases">
        <title>Evolutionary Origins and Diversification of the Mycorrhizal Mutualists.</title>
        <authorList>
            <consortium name="DOE Joint Genome Institute"/>
            <consortium name="Mycorrhizal Genomics Consortium"/>
            <person name="Kohler A."/>
            <person name="Kuo A."/>
            <person name="Nagy L.G."/>
            <person name="Floudas D."/>
            <person name="Copeland A."/>
            <person name="Barry K.W."/>
            <person name="Cichocki N."/>
            <person name="Veneault-Fourrey C."/>
            <person name="LaButti K."/>
            <person name="Lindquist E.A."/>
            <person name="Lipzen A."/>
            <person name="Lundell T."/>
            <person name="Morin E."/>
            <person name="Murat C."/>
            <person name="Riley R."/>
            <person name="Ohm R."/>
            <person name="Sun H."/>
            <person name="Tunlid A."/>
            <person name="Henrissat B."/>
            <person name="Grigoriev I.V."/>
            <person name="Hibbett D.S."/>
            <person name="Martin F."/>
        </authorList>
    </citation>
    <scope>NUCLEOTIDE SEQUENCE [LARGE SCALE GENOMIC DNA]</scope>
    <source>
        <strain evidence="6">LaAM-08-1</strain>
    </source>
</reference>
<keyword evidence="6" id="KW-1185">Reference proteome</keyword>
<protein>
    <recommendedName>
        <fullName evidence="7">Dynamin GTPase</fullName>
    </recommendedName>
</protein>
<dbReference type="Pfam" id="PF00350">
    <property type="entry name" value="Dynamin_N"/>
    <property type="match status" value="1"/>
</dbReference>
<evidence type="ECO:0008006" key="7">
    <source>
        <dbReference type="Google" id="ProtNLM"/>
    </source>
</evidence>
<dbReference type="GO" id="GO:0005874">
    <property type="term" value="C:microtubule"/>
    <property type="evidence" value="ECO:0007669"/>
    <property type="project" value="TreeGrafter"/>
</dbReference>
<feature type="domain" description="Dynamin-type G" evidence="4">
    <location>
        <begin position="2"/>
        <end position="317"/>
    </location>
</feature>
<dbReference type="GO" id="GO:0016020">
    <property type="term" value="C:membrane"/>
    <property type="evidence" value="ECO:0007669"/>
    <property type="project" value="TreeGrafter"/>
</dbReference>
<keyword evidence="1" id="KW-0547">Nucleotide-binding</keyword>
<dbReference type="Pfam" id="PF01031">
    <property type="entry name" value="Dynamin_M"/>
    <property type="match status" value="1"/>
</dbReference>
<dbReference type="Pfam" id="PF02212">
    <property type="entry name" value="GED"/>
    <property type="match status" value="1"/>
</dbReference>
<dbReference type="InterPro" id="IPR045063">
    <property type="entry name" value="Dynamin_N"/>
</dbReference>
<dbReference type="HOGENOM" id="CLU_008964_4_1_1"/>
<dbReference type="PRINTS" id="PR00195">
    <property type="entry name" value="DYNAMIN"/>
</dbReference>
<dbReference type="SMART" id="SM00053">
    <property type="entry name" value="DYNc"/>
    <property type="match status" value="1"/>
</dbReference>
<reference evidence="5 6" key="1">
    <citation type="submission" date="2014-04" db="EMBL/GenBank/DDBJ databases">
        <authorList>
            <consortium name="DOE Joint Genome Institute"/>
            <person name="Kuo A."/>
            <person name="Kohler A."/>
            <person name="Nagy L.G."/>
            <person name="Floudas D."/>
            <person name="Copeland A."/>
            <person name="Barry K.W."/>
            <person name="Cichocki N."/>
            <person name="Veneault-Fourrey C."/>
            <person name="LaButti K."/>
            <person name="Lindquist E.A."/>
            <person name="Lipzen A."/>
            <person name="Lundell T."/>
            <person name="Morin E."/>
            <person name="Murat C."/>
            <person name="Sun H."/>
            <person name="Tunlid A."/>
            <person name="Henrissat B."/>
            <person name="Grigoriev I.V."/>
            <person name="Hibbett D.S."/>
            <person name="Martin F."/>
            <person name="Nordberg H.P."/>
            <person name="Cantor M.N."/>
            <person name="Hua S.X."/>
        </authorList>
    </citation>
    <scope>NUCLEOTIDE SEQUENCE [LARGE SCALE GENOMIC DNA]</scope>
    <source>
        <strain evidence="5 6">LaAM-08-1</strain>
    </source>
</reference>
<evidence type="ECO:0000256" key="2">
    <source>
        <dbReference type="ARBA" id="ARBA00023134"/>
    </source>
</evidence>
<evidence type="ECO:0000259" key="4">
    <source>
        <dbReference type="PROSITE" id="PS51718"/>
    </source>
</evidence>
<dbReference type="PROSITE" id="PS51388">
    <property type="entry name" value="GED"/>
    <property type="match status" value="1"/>
</dbReference>
<evidence type="ECO:0000313" key="5">
    <source>
        <dbReference type="EMBL" id="KIJ93621.1"/>
    </source>
</evidence>
<dbReference type="Gene3D" id="3.40.50.300">
    <property type="entry name" value="P-loop containing nucleotide triphosphate hydrolases"/>
    <property type="match status" value="1"/>
</dbReference>
<organism evidence="5 6">
    <name type="scientific">Laccaria amethystina LaAM-08-1</name>
    <dbReference type="NCBI Taxonomy" id="1095629"/>
    <lineage>
        <taxon>Eukaryota</taxon>
        <taxon>Fungi</taxon>
        <taxon>Dikarya</taxon>
        <taxon>Basidiomycota</taxon>
        <taxon>Agaricomycotina</taxon>
        <taxon>Agaricomycetes</taxon>
        <taxon>Agaricomycetidae</taxon>
        <taxon>Agaricales</taxon>
        <taxon>Agaricineae</taxon>
        <taxon>Hydnangiaceae</taxon>
        <taxon>Laccaria</taxon>
    </lineage>
</organism>
<keyword evidence="2" id="KW-0342">GTP-binding</keyword>
<dbReference type="PANTHER" id="PTHR11566:SF21">
    <property type="entry name" value="DYNAMIN RELATED PROTEIN 1, ISOFORM A"/>
    <property type="match status" value="1"/>
</dbReference>
<name>A0A0C9X7N6_9AGAR</name>
<dbReference type="CDD" id="cd08771">
    <property type="entry name" value="DLP_1"/>
    <property type="match status" value="1"/>
</dbReference>
<dbReference type="InterPro" id="IPR022812">
    <property type="entry name" value="Dynamin"/>
</dbReference>
<dbReference type="PANTHER" id="PTHR11566">
    <property type="entry name" value="DYNAMIN"/>
    <property type="match status" value="1"/>
</dbReference>
<dbReference type="OrthoDB" id="5061070at2759"/>
<dbReference type="InterPro" id="IPR003130">
    <property type="entry name" value="GED"/>
</dbReference>
<dbReference type="STRING" id="1095629.A0A0C9X7N6"/>
<evidence type="ECO:0000259" key="3">
    <source>
        <dbReference type="PROSITE" id="PS51388"/>
    </source>
</evidence>
<dbReference type="GO" id="GO:0005737">
    <property type="term" value="C:cytoplasm"/>
    <property type="evidence" value="ECO:0007669"/>
    <property type="project" value="TreeGrafter"/>
</dbReference>
<dbReference type="Gene3D" id="1.20.120.1240">
    <property type="entry name" value="Dynamin, middle domain"/>
    <property type="match status" value="1"/>
</dbReference>
<dbReference type="InterPro" id="IPR000375">
    <property type="entry name" value="Dynamin_stalk"/>
</dbReference>
<dbReference type="AlphaFoldDB" id="A0A0C9X7N6"/>
<dbReference type="InterPro" id="IPR027417">
    <property type="entry name" value="P-loop_NTPase"/>
</dbReference>
<accession>A0A0C9X7N6</accession>
<dbReference type="EMBL" id="KN838833">
    <property type="protein sequence ID" value="KIJ93621.1"/>
    <property type="molecule type" value="Genomic_DNA"/>
</dbReference>
<dbReference type="Proteomes" id="UP000054477">
    <property type="component" value="Unassembled WGS sequence"/>
</dbReference>
<dbReference type="InterPro" id="IPR030381">
    <property type="entry name" value="G_DYNAMIN_dom"/>
</dbReference>
<dbReference type="PROSITE" id="PS51718">
    <property type="entry name" value="G_DYNAMIN_2"/>
    <property type="match status" value="1"/>
</dbReference>
<dbReference type="InterPro" id="IPR001401">
    <property type="entry name" value="Dynamin_GTPase"/>
</dbReference>
<feature type="domain" description="GED" evidence="3">
    <location>
        <begin position="558"/>
        <end position="652"/>
    </location>
</feature>
<evidence type="ECO:0000313" key="6">
    <source>
        <dbReference type="Proteomes" id="UP000054477"/>
    </source>
</evidence>
<dbReference type="InterPro" id="IPR020850">
    <property type="entry name" value="GED_dom"/>
</dbReference>
<proteinExistence type="predicted"/>
<dbReference type="GO" id="GO:0003924">
    <property type="term" value="F:GTPase activity"/>
    <property type="evidence" value="ECO:0007669"/>
    <property type="project" value="InterPro"/>
</dbReference>